<dbReference type="HAMAP" id="MF_00724">
    <property type="entry name" value="FliE"/>
    <property type="match status" value="1"/>
</dbReference>
<dbReference type="PRINTS" id="PR01006">
    <property type="entry name" value="FLGHOOKFLIE"/>
</dbReference>
<dbReference type="GO" id="GO:0005198">
    <property type="term" value="F:structural molecule activity"/>
    <property type="evidence" value="ECO:0007669"/>
    <property type="project" value="InterPro"/>
</dbReference>
<keyword evidence="3" id="KW-0282">Flagellum</keyword>
<proteinExistence type="inferred from homology"/>
<accession>A0A3B0W639</accession>
<dbReference type="InterPro" id="IPR001624">
    <property type="entry name" value="FliE"/>
</dbReference>
<dbReference type="PANTHER" id="PTHR34653">
    <property type="match status" value="1"/>
</dbReference>
<evidence type="ECO:0000256" key="2">
    <source>
        <dbReference type="ARBA" id="ARBA00023143"/>
    </source>
</evidence>
<protein>
    <submittedName>
        <fullName evidence="3">Flagellar hook-basal body complex protein FliE</fullName>
    </submittedName>
</protein>
<keyword evidence="3" id="KW-0969">Cilium</keyword>
<evidence type="ECO:0000313" key="3">
    <source>
        <dbReference type="EMBL" id="VAW46672.1"/>
    </source>
</evidence>
<reference evidence="3" key="1">
    <citation type="submission" date="2018-06" db="EMBL/GenBank/DDBJ databases">
        <authorList>
            <person name="Zhirakovskaya E."/>
        </authorList>
    </citation>
    <scope>NUCLEOTIDE SEQUENCE</scope>
</reference>
<dbReference type="GO" id="GO:0003774">
    <property type="term" value="F:cytoskeletal motor activity"/>
    <property type="evidence" value="ECO:0007669"/>
    <property type="project" value="InterPro"/>
</dbReference>
<dbReference type="Pfam" id="PF02049">
    <property type="entry name" value="FliE"/>
    <property type="match status" value="1"/>
</dbReference>
<comment type="subcellular location">
    <subcellularLocation>
        <location evidence="1">Bacterial flagellum basal body</location>
    </subcellularLocation>
</comment>
<dbReference type="PANTHER" id="PTHR34653:SF1">
    <property type="entry name" value="FLAGELLAR HOOK-BASAL BODY COMPLEX PROTEIN FLIE"/>
    <property type="match status" value="1"/>
</dbReference>
<dbReference type="GO" id="GO:0071973">
    <property type="term" value="P:bacterial-type flagellum-dependent cell motility"/>
    <property type="evidence" value="ECO:0007669"/>
    <property type="project" value="InterPro"/>
</dbReference>
<gene>
    <name evidence="3" type="ORF">MNBD_GAMMA03-1172</name>
</gene>
<dbReference type="AlphaFoldDB" id="A0A3B0W639"/>
<evidence type="ECO:0000256" key="1">
    <source>
        <dbReference type="ARBA" id="ARBA00004117"/>
    </source>
</evidence>
<dbReference type="NCBIfam" id="TIGR00205">
    <property type="entry name" value="fliE"/>
    <property type="match status" value="1"/>
</dbReference>
<keyword evidence="2" id="KW-0975">Bacterial flagellum</keyword>
<name>A0A3B0W639_9ZZZZ</name>
<organism evidence="3">
    <name type="scientific">hydrothermal vent metagenome</name>
    <dbReference type="NCBI Taxonomy" id="652676"/>
    <lineage>
        <taxon>unclassified sequences</taxon>
        <taxon>metagenomes</taxon>
        <taxon>ecological metagenomes</taxon>
    </lineage>
</organism>
<dbReference type="EMBL" id="UOFC01000110">
    <property type="protein sequence ID" value="VAW46672.1"/>
    <property type="molecule type" value="Genomic_DNA"/>
</dbReference>
<sequence>MSQIDTQSLMLQMRSLAAQAEAKPVENLTKVKQTGQEKADGFADLLEKSVEAVSAEQHKAGNMKSAFEKGDPDMELSEVMLQVQKASLSFQAMTQVRNKLVEAYKTVINMPM</sequence>
<dbReference type="GO" id="GO:0009425">
    <property type="term" value="C:bacterial-type flagellum basal body"/>
    <property type="evidence" value="ECO:0007669"/>
    <property type="project" value="UniProtKB-SubCell"/>
</dbReference>
<keyword evidence="3" id="KW-0966">Cell projection</keyword>